<evidence type="ECO:0000313" key="4">
    <source>
        <dbReference type="Proteomes" id="UP000011859"/>
    </source>
</evidence>
<dbReference type="Proteomes" id="UP000011859">
    <property type="component" value="Chromosome"/>
</dbReference>
<dbReference type="SMART" id="SM00028">
    <property type="entry name" value="TPR"/>
    <property type="match status" value="2"/>
</dbReference>
<accession>M4NRH9</accession>
<dbReference type="EMBL" id="CP003470">
    <property type="protein sequence ID" value="AGG90161.1"/>
    <property type="molecule type" value="Genomic_DNA"/>
</dbReference>
<dbReference type="PROSITE" id="PS51782">
    <property type="entry name" value="LYSM"/>
    <property type="match status" value="1"/>
</dbReference>
<evidence type="ECO:0000313" key="3">
    <source>
        <dbReference type="EMBL" id="AGG90161.1"/>
    </source>
</evidence>
<dbReference type="InterPro" id="IPR018392">
    <property type="entry name" value="LysM"/>
</dbReference>
<gene>
    <name evidence="3" type="ORF">R2APBS1_3089</name>
</gene>
<feature type="region of interest" description="Disordered" evidence="1">
    <location>
        <begin position="52"/>
        <end position="78"/>
    </location>
</feature>
<sequence length="312" mass="33630">MNAARAKLHTMNTPIDAHALPSDTTGRWRKLALMVTMLATLGAGGCSSLRGAHSSVVTTPSSPPTATAASTAASASGGRSLATIGNQLQSGHYAEGEKALRHYLEQHPGDRAARAMLRQLTADPRQLLGERWRAHVVQPGDSYSTLAERYLGDANQFLILARYNGSTDPSRLRVGETLHMPLSADAAAAVPADAVLPTAIVRASESPATAARRLQEESVSLLGQGHRQQALARLDQALTLDPGLKPAGTGAAALRKQLLDSYHERAIVLYRDQQLDQAIALWDRILAIAPDYEPAIVYRTRARELKQRLKQY</sequence>
<dbReference type="eggNOG" id="COG1652">
    <property type="taxonomic scope" value="Bacteria"/>
</dbReference>
<dbReference type="SUPFAM" id="SSF48452">
    <property type="entry name" value="TPR-like"/>
    <property type="match status" value="1"/>
</dbReference>
<keyword evidence="4" id="KW-1185">Reference proteome</keyword>
<feature type="domain" description="LysM" evidence="2">
    <location>
        <begin position="133"/>
        <end position="180"/>
    </location>
</feature>
<evidence type="ECO:0000256" key="1">
    <source>
        <dbReference type="SAM" id="MobiDB-lite"/>
    </source>
</evidence>
<dbReference type="InterPro" id="IPR036779">
    <property type="entry name" value="LysM_dom_sf"/>
</dbReference>
<name>M4NRH9_9GAMM</name>
<dbReference type="Gene3D" id="1.25.40.10">
    <property type="entry name" value="Tetratricopeptide repeat domain"/>
    <property type="match status" value="1"/>
</dbReference>
<dbReference type="AlphaFoldDB" id="M4NRH9"/>
<feature type="compositionally biased region" description="Low complexity" evidence="1">
    <location>
        <begin position="54"/>
        <end position="76"/>
    </location>
</feature>
<dbReference type="CDD" id="cd00118">
    <property type="entry name" value="LysM"/>
    <property type="match status" value="1"/>
</dbReference>
<protein>
    <recommendedName>
        <fullName evidence="2">LysM domain-containing protein</fullName>
    </recommendedName>
</protein>
<dbReference type="InterPro" id="IPR011990">
    <property type="entry name" value="TPR-like_helical_dom_sf"/>
</dbReference>
<dbReference type="InterPro" id="IPR019734">
    <property type="entry name" value="TPR_rpt"/>
</dbReference>
<proteinExistence type="predicted"/>
<dbReference type="RefSeq" id="WP_015448577.1">
    <property type="nucleotide sequence ID" value="NC_020541.1"/>
</dbReference>
<dbReference type="OrthoDB" id="5947215at2"/>
<organism evidence="3 4">
    <name type="scientific">Rhodanobacter denitrificans</name>
    <dbReference type="NCBI Taxonomy" id="666685"/>
    <lineage>
        <taxon>Bacteria</taxon>
        <taxon>Pseudomonadati</taxon>
        <taxon>Pseudomonadota</taxon>
        <taxon>Gammaproteobacteria</taxon>
        <taxon>Lysobacterales</taxon>
        <taxon>Rhodanobacteraceae</taxon>
        <taxon>Rhodanobacter</taxon>
    </lineage>
</organism>
<evidence type="ECO:0000259" key="2">
    <source>
        <dbReference type="PROSITE" id="PS51782"/>
    </source>
</evidence>
<dbReference type="Gene3D" id="3.10.350.10">
    <property type="entry name" value="LysM domain"/>
    <property type="match status" value="1"/>
</dbReference>
<reference evidence="3 4" key="1">
    <citation type="submission" date="2012-04" db="EMBL/GenBank/DDBJ databases">
        <title>Complete genome of Rhodanobacter sp. 2APBS1.</title>
        <authorList>
            <consortium name="US DOE Joint Genome Institute"/>
            <person name="Huntemann M."/>
            <person name="Wei C.-L."/>
            <person name="Han J."/>
            <person name="Detter J.C."/>
            <person name="Han C."/>
            <person name="Tapia R."/>
            <person name="Munk A.C.C."/>
            <person name="Chen A."/>
            <person name="Krypides N."/>
            <person name="Mavromatis K."/>
            <person name="Markowitz V."/>
            <person name="Szeto E."/>
            <person name="Ivanova N."/>
            <person name="Mikhailova N."/>
            <person name="Ovchinnikova G."/>
            <person name="Pagani I."/>
            <person name="Pati A."/>
            <person name="Goodwin L."/>
            <person name="Peters L."/>
            <person name="Pitluck S."/>
            <person name="Woyke T."/>
            <person name="Prakash O."/>
            <person name="Elkins J."/>
            <person name="Brown S."/>
            <person name="Palumbo A."/>
            <person name="Hemme C."/>
            <person name="Zhou J."/>
            <person name="Watson D."/>
            <person name="Jardine P."/>
            <person name="Kostka J."/>
            <person name="Green S."/>
        </authorList>
    </citation>
    <scope>NUCLEOTIDE SEQUENCE [LARGE SCALE GENOMIC DNA]</scope>
    <source>
        <strain evidence="3 4">2APBS1</strain>
    </source>
</reference>
<dbReference type="HOGENOM" id="CLU_070514_0_0_6"/>
<dbReference type="Pfam" id="PF01476">
    <property type="entry name" value="LysM"/>
    <property type="match status" value="1"/>
</dbReference>
<dbReference type="KEGG" id="rhd:R2APBS1_3089"/>